<dbReference type="Gene3D" id="2.30.320.10">
    <property type="entry name" value="YwqG-like"/>
    <property type="match status" value="1"/>
</dbReference>
<dbReference type="RefSeq" id="WP_236049822.1">
    <property type="nucleotide sequence ID" value="NZ_JAENHP010000032.1"/>
</dbReference>
<evidence type="ECO:0000313" key="2">
    <source>
        <dbReference type="Proteomes" id="UP000632138"/>
    </source>
</evidence>
<evidence type="ECO:0008006" key="3">
    <source>
        <dbReference type="Google" id="ProtNLM"/>
    </source>
</evidence>
<dbReference type="Proteomes" id="UP000632138">
    <property type="component" value="Unassembled WGS sequence"/>
</dbReference>
<keyword evidence="2" id="KW-1185">Reference proteome</keyword>
<proteinExistence type="predicted"/>
<accession>A0ABS2ATW7</accession>
<name>A0ABS2ATW7_9ACTN</name>
<gene>
    <name evidence="1" type="ORF">JIG36_47505</name>
</gene>
<organism evidence="1 2">
    <name type="scientific">Paractinoplanes ovalisporus</name>
    <dbReference type="NCBI Taxonomy" id="2810368"/>
    <lineage>
        <taxon>Bacteria</taxon>
        <taxon>Bacillati</taxon>
        <taxon>Actinomycetota</taxon>
        <taxon>Actinomycetes</taxon>
        <taxon>Micromonosporales</taxon>
        <taxon>Micromonosporaceae</taxon>
        <taxon>Paractinoplanes</taxon>
    </lineage>
</organism>
<reference evidence="1 2" key="1">
    <citation type="submission" date="2021-01" db="EMBL/GenBank/DDBJ databases">
        <title>Actinoplanes sp. nov. LDG1-06 isolated from lichen.</title>
        <authorList>
            <person name="Saeng-In P."/>
            <person name="Phongsopitanun W."/>
            <person name="Kanchanasin P."/>
            <person name="Yuki M."/>
            <person name="Kudo T."/>
            <person name="Ohkuma M."/>
            <person name="Tanasupawat S."/>
        </authorList>
    </citation>
    <scope>NUCLEOTIDE SEQUENCE [LARGE SCALE GENOMIC DNA]</scope>
    <source>
        <strain evidence="1 2">LDG1-06</strain>
    </source>
</reference>
<dbReference type="InterPro" id="IPR035948">
    <property type="entry name" value="YwqG-like_sf"/>
</dbReference>
<dbReference type="EMBL" id="JAENHP010000032">
    <property type="protein sequence ID" value="MBM2623170.1"/>
    <property type="molecule type" value="Genomic_DNA"/>
</dbReference>
<dbReference type="SUPFAM" id="SSF103032">
    <property type="entry name" value="Hypothetical protein YwqG"/>
    <property type="match status" value="1"/>
</dbReference>
<comment type="caution">
    <text evidence="1">The sequence shown here is derived from an EMBL/GenBank/DDBJ whole genome shotgun (WGS) entry which is preliminary data.</text>
</comment>
<evidence type="ECO:0000313" key="1">
    <source>
        <dbReference type="EMBL" id="MBM2623170.1"/>
    </source>
</evidence>
<sequence>MRRVVRYEPAGRAIDAPVTKLGGEPTWLQEPQWPLSRSRKRPMPFIGQFRLDDGADEPRLAYVFMSDLFIFDMEDEEAAGEDMDDDEDEIDYAIDDTFAPDGGENAVIIQPGGLVPPFVMVQGQRTGPSFTEDHLPVDDEPTGDDSPWEFLGGEPVWLQGPDSPGPGWRLVGQLTDRLGHNFGDGGIAYVFVSPDGTEGRFLWQCH</sequence>
<protein>
    <recommendedName>
        <fullName evidence="3">DUF1963 domain-containing protein</fullName>
    </recommendedName>
</protein>